<organism evidence="2 3">
    <name type="scientific">Symbiodinium natans</name>
    <dbReference type="NCBI Taxonomy" id="878477"/>
    <lineage>
        <taxon>Eukaryota</taxon>
        <taxon>Sar</taxon>
        <taxon>Alveolata</taxon>
        <taxon>Dinophyceae</taxon>
        <taxon>Suessiales</taxon>
        <taxon>Symbiodiniaceae</taxon>
        <taxon>Symbiodinium</taxon>
    </lineage>
</organism>
<dbReference type="EMBL" id="CAJNDS010000592">
    <property type="protein sequence ID" value="CAE7221222.1"/>
    <property type="molecule type" value="Genomic_DNA"/>
</dbReference>
<evidence type="ECO:0000313" key="2">
    <source>
        <dbReference type="EMBL" id="CAE7221222.1"/>
    </source>
</evidence>
<dbReference type="Proteomes" id="UP000604046">
    <property type="component" value="Unassembled WGS sequence"/>
</dbReference>
<evidence type="ECO:0000256" key="1">
    <source>
        <dbReference type="SAM" id="MobiDB-lite"/>
    </source>
</evidence>
<comment type="caution">
    <text evidence="2">The sequence shown here is derived from an EMBL/GenBank/DDBJ whole genome shotgun (WGS) entry which is preliminary data.</text>
</comment>
<proteinExistence type="predicted"/>
<dbReference type="OrthoDB" id="418071at2759"/>
<evidence type="ECO:0000313" key="3">
    <source>
        <dbReference type="Proteomes" id="UP000604046"/>
    </source>
</evidence>
<gene>
    <name evidence="2" type="primary">hmgA</name>
    <name evidence="2" type="ORF">SNAT2548_LOCUS8136</name>
</gene>
<reference evidence="2" key="1">
    <citation type="submission" date="2021-02" db="EMBL/GenBank/DDBJ databases">
        <authorList>
            <person name="Dougan E. K."/>
            <person name="Rhodes N."/>
            <person name="Thang M."/>
            <person name="Chan C."/>
        </authorList>
    </citation>
    <scope>NUCLEOTIDE SEQUENCE</scope>
</reference>
<feature type="compositionally biased region" description="Basic and acidic residues" evidence="1">
    <location>
        <begin position="13"/>
        <end position="23"/>
    </location>
</feature>
<dbReference type="AlphaFoldDB" id="A0A812K5P6"/>
<feature type="region of interest" description="Disordered" evidence="1">
    <location>
        <begin position="1"/>
        <end position="25"/>
    </location>
</feature>
<keyword evidence="3" id="KW-1185">Reference proteome</keyword>
<name>A0A812K5P6_9DINO</name>
<protein>
    <submittedName>
        <fullName evidence="2">HmgA protein</fullName>
    </submittedName>
</protein>
<sequence length="504" mass="56106">MAPSRGPCTLEWRSMRSRAEPKPQNRVPRAALCMLGVPRFFDDTAQLLRRNLLERIGRPTDLFAFVTASRRPAAPDCPQPHRLVETLPGDGHLGDELRRVAPSGQGDFEPGRFAGDGASLLTPLEWASLEVFLQKAVAGQVAWGDRPVELLSQHPAAAWRRVAARPGPWLGGLAKRSDVGHDDITGSSPTLKEEDSMKTNISGIRFTDGSSGHHVRPSAGLSQLRTMQWCADAVRWHEENILNTSYSHVLFARWDLQWLIPFPGLELLQDINSEEIWLQQVQGEFFANDRFAVVPRPRLSAYFEGWKLVVSGEAADAFQKHMPRVGNPFFLQDFLVFEGFLHLRLAYAGLSTMPLPPLFYVYCRPSSDPRTFRSLGFFDCTPLAALADVTVLRQARDDSDAAFEALEEALGGAKYGNEITWVLATDSALQTFGQAERVAQEGSEQLLRLLQPRLDHIRGRPEELAVPINWTKDHLFSAVFMSSQIEAELQCQYGPAGEDVPNAA</sequence>
<accession>A0A812K5P6</accession>